<dbReference type="EMBL" id="LGSR01000020">
    <property type="protein sequence ID" value="KOS18950.1"/>
    <property type="molecule type" value="Genomic_DNA"/>
</dbReference>
<gene>
    <name evidence="2" type="ORF">ESCO_000867</name>
</gene>
<dbReference type="PROSITE" id="PS51257">
    <property type="entry name" value="PROKAR_LIPOPROTEIN"/>
    <property type="match status" value="1"/>
</dbReference>
<keyword evidence="3" id="KW-1185">Reference proteome</keyword>
<reference evidence="2 3" key="1">
    <citation type="submission" date="2015-07" db="EMBL/GenBank/DDBJ databases">
        <title>The genome of the fungus Escovopsis weberi, a specialized disease agent of ant agriculture.</title>
        <authorList>
            <person name="de Man T.J."/>
            <person name="Stajich J.E."/>
            <person name="Kubicek C.P."/>
            <person name="Chenthamara K."/>
            <person name="Atanasova L."/>
            <person name="Druzhinina I.S."/>
            <person name="Birnbaum S."/>
            <person name="Barribeau S.M."/>
            <person name="Teiling C."/>
            <person name="Suen G."/>
            <person name="Currie C."/>
            <person name="Gerardo N.M."/>
        </authorList>
    </citation>
    <scope>NUCLEOTIDE SEQUENCE [LARGE SCALE GENOMIC DNA]</scope>
</reference>
<accession>A0A0M8N327</accession>
<name>A0A0M8N327_ESCWE</name>
<feature type="region of interest" description="Disordered" evidence="1">
    <location>
        <begin position="57"/>
        <end position="100"/>
    </location>
</feature>
<protein>
    <submittedName>
        <fullName evidence="2">Uncharacterized protein</fullName>
    </submittedName>
</protein>
<feature type="region of interest" description="Disordered" evidence="1">
    <location>
        <begin position="123"/>
        <end position="193"/>
    </location>
</feature>
<organism evidence="2 3">
    <name type="scientific">Escovopsis weberi</name>
    <dbReference type="NCBI Taxonomy" id="150374"/>
    <lineage>
        <taxon>Eukaryota</taxon>
        <taxon>Fungi</taxon>
        <taxon>Dikarya</taxon>
        <taxon>Ascomycota</taxon>
        <taxon>Pezizomycotina</taxon>
        <taxon>Sordariomycetes</taxon>
        <taxon>Hypocreomycetidae</taxon>
        <taxon>Hypocreales</taxon>
        <taxon>Hypocreaceae</taxon>
        <taxon>Escovopsis</taxon>
    </lineage>
</organism>
<dbReference type="Proteomes" id="UP000053831">
    <property type="component" value="Unassembled WGS sequence"/>
</dbReference>
<feature type="compositionally biased region" description="Low complexity" evidence="1">
    <location>
        <begin position="136"/>
        <end position="160"/>
    </location>
</feature>
<evidence type="ECO:0000313" key="2">
    <source>
        <dbReference type="EMBL" id="KOS18950.1"/>
    </source>
</evidence>
<evidence type="ECO:0000256" key="1">
    <source>
        <dbReference type="SAM" id="MobiDB-lite"/>
    </source>
</evidence>
<proteinExistence type="predicted"/>
<comment type="caution">
    <text evidence="2">The sequence shown here is derived from an EMBL/GenBank/DDBJ whole genome shotgun (WGS) entry which is preliminary data.</text>
</comment>
<sequence>MCHLWRIVCSQCSSPSQGFITSCPLSSTSSCHGPTSTTTIPLQSFCQPCFDARHRITPSMLPHGPSSSPSSSPPSPSPLRIRTTHTGKLPSPEPPCKRRRRALPRVLRILRILRILARSHCPQYRHRDDDDDDDGSSSSSATSSSTSSRHSCSSLSTLSSRGPVPHGGDNAAVGFHAGPGPAPRRARPFTTFTDIISDMTASSAAGRRH</sequence>
<evidence type="ECO:0000313" key="3">
    <source>
        <dbReference type="Proteomes" id="UP000053831"/>
    </source>
</evidence>
<dbReference type="AlphaFoldDB" id="A0A0M8N327"/>